<name>A0A6M8HL20_9PROT</name>
<evidence type="ECO:0000313" key="2">
    <source>
        <dbReference type="Proteomes" id="UP000500767"/>
    </source>
</evidence>
<reference evidence="1 2" key="1">
    <citation type="journal article" date="2014" name="World J. Microbiol. Biotechnol.">
        <title>Biodiversity and physiological characteristics of Antarctic and Arctic lichens-associated bacteria.</title>
        <authorList>
            <person name="Lee Y.M."/>
            <person name="Kim E.H."/>
            <person name="Lee H.K."/>
            <person name="Hong S.G."/>
        </authorList>
    </citation>
    <scope>NUCLEOTIDE SEQUENCE [LARGE SCALE GENOMIC DNA]</scope>
    <source>
        <strain evidence="1 2">PAMC 26569</strain>
    </source>
</reference>
<gene>
    <name evidence="1" type="ORF">HN018_00570</name>
</gene>
<proteinExistence type="predicted"/>
<dbReference type="Proteomes" id="UP000500767">
    <property type="component" value="Chromosome"/>
</dbReference>
<keyword evidence="2" id="KW-1185">Reference proteome</keyword>
<dbReference type="EMBL" id="CP053708">
    <property type="protein sequence ID" value="QKE88745.1"/>
    <property type="molecule type" value="Genomic_DNA"/>
</dbReference>
<accession>A0A6M8HL20</accession>
<protein>
    <submittedName>
        <fullName evidence="1">Uncharacterized protein</fullName>
    </submittedName>
</protein>
<dbReference type="KEGG" id="lck:HN018_00570"/>
<evidence type="ECO:0000313" key="1">
    <source>
        <dbReference type="EMBL" id="QKE88745.1"/>
    </source>
</evidence>
<dbReference type="RefSeq" id="WP_171832703.1">
    <property type="nucleotide sequence ID" value="NZ_CP053708.1"/>
</dbReference>
<organism evidence="1 2">
    <name type="scientific">Lichenicola cladoniae</name>
    <dbReference type="NCBI Taxonomy" id="1484109"/>
    <lineage>
        <taxon>Bacteria</taxon>
        <taxon>Pseudomonadati</taxon>
        <taxon>Pseudomonadota</taxon>
        <taxon>Alphaproteobacteria</taxon>
        <taxon>Acetobacterales</taxon>
        <taxon>Acetobacteraceae</taxon>
        <taxon>Lichenicola</taxon>
    </lineage>
</organism>
<dbReference type="AlphaFoldDB" id="A0A6M8HL20"/>
<sequence length="53" mass="6215">MRHRGFLRALKVRLRIMGVRWIVREDRRFRSSGSVGNIVPGLLYGGLPRLPWL</sequence>